<organism evidence="3 4">
    <name type="scientific">Oerskovia enterophila</name>
    <dbReference type="NCBI Taxonomy" id="43678"/>
    <lineage>
        <taxon>Bacteria</taxon>
        <taxon>Bacillati</taxon>
        <taxon>Actinomycetota</taxon>
        <taxon>Actinomycetes</taxon>
        <taxon>Micrococcales</taxon>
        <taxon>Cellulomonadaceae</taxon>
        <taxon>Oerskovia</taxon>
    </lineage>
</organism>
<name>A0A163RNQ0_9CELL</name>
<accession>A0A163RNQ0</accession>
<evidence type="ECO:0000313" key="3">
    <source>
        <dbReference type="EMBL" id="KZM35530.1"/>
    </source>
</evidence>
<dbReference type="STRING" id="43678.OJAG_17950"/>
<protein>
    <recommendedName>
        <fullName evidence="2">PF03932 family protein CutC</fullName>
    </recommendedName>
</protein>
<proteinExistence type="inferred from homology"/>
<dbReference type="PATRIC" id="fig|43678.3.peg.1873"/>
<gene>
    <name evidence="2 3" type="primary">cutC</name>
    <name evidence="3" type="ORF">OJAG_17950</name>
</gene>
<evidence type="ECO:0000313" key="4">
    <source>
        <dbReference type="Proteomes" id="UP000076447"/>
    </source>
</evidence>
<dbReference type="Pfam" id="PF03932">
    <property type="entry name" value="CutC"/>
    <property type="match status" value="1"/>
</dbReference>
<reference evidence="3 4" key="1">
    <citation type="submission" date="2016-01" db="EMBL/GenBank/DDBJ databases">
        <title>Genome sequence of Oerskovia enterophila VJag, an agar and cellulose degrading bacterium.</title>
        <authorList>
            <person name="Poehlein A."/>
            <person name="Jag V."/>
            <person name="Bengelsdorf F."/>
            <person name="Duerre P."/>
            <person name="Daniel R."/>
        </authorList>
    </citation>
    <scope>NUCLEOTIDE SEQUENCE [LARGE SCALE GENOMIC DNA]</scope>
    <source>
        <strain evidence="3 4">VJag</strain>
    </source>
</reference>
<dbReference type="PANTHER" id="PTHR12598:SF0">
    <property type="entry name" value="COPPER HOMEOSTASIS PROTEIN CUTC HOMOLOG"/>
    <property type="match status" value="1"/>
</dbReference>
<dbReference type="InterPro" id="IPR036822">
    <property type="entry name" value="CutC-like_dom_sf"/>
</dbReference>
<dbReference type="InterPro" id="IPR005627">
    <property type="entry name" value="CutC-like"/>
</dbReference>
<dbReference type="Proteomes" id="UP000076447">
    <property type="component" value="Unassembled WGS sequence"/>
</dbReference>
<dbReference type="RefSeq" id="WP_068708221.1">
    <property type="nucleotide sequence ID" value="NZ_LRIE01000069.1"/>
</dbReference>
<dbReference type="GO" id="GO:0005507">
    <property type="term" value="F:copper ion binding"/>
    <property type="evidence" value="ECO:0007669"/>
    <property type="project" value="TreeGrafter"/>
</dbReference>
<evidence type="ECO:0000256" key="2">
    <source>
        <dbReference type="HAMAP-Rule" id="MF_00795"/>
    </source>
</evidence>
<comment type="similarity">
    <text evidence="1 2">Belongs to the CutC family.</text>
</comment>
<keyword evidence="2" id="KW-0963">Cytoplasm</keyword>
<comment type="caution">
    <text evidence="3">The sequence shown here is derived from an EMBL/GenBank/DDBJ whole genome shotgun (WGS) entry which is preliminary data.</text>
</comment>
<dbReference type="PANTHER" id="PTHR12598">
    <property type="entry name" value="COPPER HOMEOSTASIS PROTEIN CUTC"/>
    <property type="match status" value="1"/>
</dbReference>
<dbReference type="EMBL" id="LRIE01000069">
    <property type="protein sequence ID" value="KZM35530.1"/>
    <property type="molecule type" value="Genomic_DNA"/>
</dbReference>
<evidence type="ECO:0000256" key="1">
    <source>
        <dbReference type="ARBA" id="ARBA00007768"/>
    </source>
</evidence>
<comment type="caution">
    <text evidence="2">Once thought to be involved in copper homeostasis, experiments in E.coli have shown this is not the case.</text>
</comment>
<dbReference type="OrthoDB" id="9815677at2"/>
<dbReference type="SUPFAM" id="SSF110395">
    <property type="entry name" value="CutC-like"/>
    <property type="match status" value="1"/>
</dbReference>
<sequence length="251" mass="24532">MAREVALEIAVQDTDGVRIATEVGASRVELCSALGATGGLTPSVGLLEAAVAVAAEAAGEGVPVEVHPLVRPRPGGFVFSAAELDVQVRDVRAAVAAGAAGVVIGALTSDGLVDEAAVRALVAAAGGREVTFHRAIDVVEDVTAALDLLAGLGVTRVLTSGGAARSIDGVDRLGAMARHSAGRVQIQAGGGVRAQDMGDLVAAGVDAVHLSAKGVRPDDGGPGGGGGSGYEVTDLGAAREARAALDVALGA</sequence>
<dbReference type="HAMAP" id="MF_00795">
    <property type="entry name" value="CutC"/>
    <property type="match status" value="1"/>
</dbReference>
<dbReference type="AlphaFoldDB" id="A0A163RNQ0"/>
<comment type="subcellular location">
    <subcellularLocation>
        <location evidence="2">Cytoplasm</location>
    </subcellularLocation>
</comment>
<dbReference type="GO" id="GO:0005737">
    <property type="term" value="C:cytoplasm"/>
    <property type="evidence" value="ECO:0007669"/>
    <property type="project" value="UniProtKB-SubCell"/>
</dbReference>
<dbReference type="Gene3D" id="3.20.20.380">
    <property type="entry name" value="Copper homeostasis (CutC) domain"/>
    <property type="match status" value="1"/>
</dbReference>